<comment type="caution">
    <text evidence="1">The sequence shown here is derived from an EMBL/GenBank/DDBJ whole genome shotgun (WGS) entry which is preliminary data.</text>
</comment>
<gene>
    <name evidence="1" type="ORF">H9635_00030</name>
</gene>
<reference evidence="1 2" key="1">
    <citation type="submission" date="2020-08" db="EMBL/GenBank/DDBJ databases">
        <title>A Genomic Blueprint of the Chicken Gut Microbiome.</title>
        <authorList>
            <person name="Gilroy R."/>
            <person name="Ravi A."/>
            <person name="Getino M."/>
            <person name="Pursley I."/>
            <person name="Horton D.L."/>
            <person name="Alikhan N.-F."/>
            <person name="Baker D."/>
            <person name="Gharbi K."/>
            <person name="Hall N."/>
            <person name="Watson M."/>
            <person name="Adriaenssens E.M."/>
            <person name="Foster-Nyarko E."/>
            <person name="Jarju S."/>
            <person name="Secka A."/>
            <person name="Antonio M."/>
            <person name="Oren A."/>
            <person name="Chaudhuri R."/>
            <person name="La Ragione R.M."/>
            <person name="Hildebrand F."/>
            <person name="Pallen M.J."/>
        </authorList>
    </citation>
    <scope>NUCLEOTIDE SEQUENCE [LARGE SCALE GENOMIC DNA]</scope>
    <source>
        <strain evidence="1 2">A46</strain>
    </source>
</reference>
<proteinExistence type="predicted"/>
<dbReference type="EMBL" id="JACSPZ010000001">
    <property type="protein sequence ID" value="MBD8035103.1"/>
    <property type="molecule type" value="Genomic_DNA"/>
</dbReference>
<dbReference type="RefSeq" id="WP_191698096.1">
    <property type="nucleotide sequence ID" value="NZ_JACSPZ010000001.1"/>
</dbReference>
<organism evidence="1 2">
    <name type="scientific">Solibacillus faecavium</name>
    <dbReference type="NCBI Taxonomy" id="2762221"/>
    <lineage>
        <taxon>Bacteria</taxon>
        <taxon>Bacillati</taxon>
        <taxon>Bacillota</taxon>
        <taxon>Bacilli</taxon>
        <taxon>Bacillales</taxon>
        <taxon>Caryophanaceae</taxon>
        <taxon>Solibacillus</taxon>
    </lineage>
</organism>
<keyword evidence="2" id="KW-1185">Reference proteome</keyword>
<protein>
    <submittedName>
        <fullName evidence="1">Uncharacterized protein</fullName>
    </submittedName>
</protein>
<dbReference type="Proteomes" id="UP000619101">
    <property type="component" value="Unassembled WGS sequence"/>
</dbReference>
<accession>A0ABR8XT29</accession>
<name>A0ABR8XT29_9BACL</name>
<sequence>MFFKPKLIKNEKKYSAKLLFEDVSSETWDKDNLTKANLDFSIDSVRRVNEYADRLIHTEFGQQLLKEHHDNLITRIGAYLGEVIKNHKDGQYRWFDFNSIRENTMHLDEYSISVQDESVLYSKKMDDVLCPIYEVKQYFDGQSKYTNFLEYVEVAIKE</sequence>
<evidence type="ECO:0000313" key="1">
    <source>
        <dbReference type="EMBL" id="MBD8035103.1"/>
    </source>
</evidence>
<evidence type="ECO:0000313" key="2">
    <source>
        <dbReference type="Proteomes" id="UP000619101"/>
    </source>
</evidence>